<gene>
    <name evidence="2" type="ORF">A2735_03135</name>
</gene>
<name>A0A1F8E9N3_9BACT</name>
<evidence type="ECO:0000313" key="2">
    <source>
        <dbReference type="EMBL" id="OGM97337.1"/>
    </source>
</evidence>
<accession>A0A1F8E9N3</accession>
<evidence type="ECO:0000313" key="3">
    <source>
        <dbReference type="Proteomes" id="UP000178520"/>
    </source>
</evidence>
<sequence>MTENEKKISDHHDNVIRLEVQSEQIIDDYKYIRDKIEREIVYLKTSWDRVVDIKISNYDKIIDLEIFFLKLFIPIFGISFTAGANIIGIDTYTLKWLSLSVIVLVGLLLAITFIFRKMIVNSEQKNHELEYGLIRKELLNNVENLQIRTKQIGENVKLALGNEPEL</sequence>
<keyword evidence="1" id="KW-0472">Membrane</keyword>
<feature type="transmembrane region" description="Helical" evidence="1">
    <location>
        <begin position="94"/>
        <end position="115"/>
    </location>
</feature>
<protein>
    <submittedName>
        <fullName evidence="2">Uncharacterized protein</fullName>
    </submittedName>
</protein>
<reference evidence="2 3" key="1">
    <citation type="journal article" date="2016" name="Nat. Commun.">
        <title>Thousands of microbial genomes shed light on interconnected biogeochemical processes in an aquifer system.</title>
        <authorList>
            <person name="Anantharaman K."/>
            <person name="Brown C.T."/>
            <person name="Hug L.A."/>
            <person name="Sharon I."/>
            <person name="Castelle C.J."/>
            <person name="Probst A.J."/>
            <person name="Thomas B.C."/>
            <person name="Singh A."/>
            <person name="Wilkins M.J."/>
            <person name="Karaoz U."/>
            <person name="Brodie E.L."/>
            <person name="Williams K.H."/>
            <person name="Hubbard S.S."/>
            <person name="Banfield J.F."/>
        </authorList>
    </citation>
    <scope>NUCLEOTIDE SEQUENCE [LARGE SCALE GENOMIC DNA]</scope>
</reference>
<dbReference type="AlphaFoldDB" id="A0A1F8E9N3"/>
<keyword evidence="1" id="KW-0812">Transmembrane</keyword>
<feature type="transmembrane region" description="Helical" evidence="1">
    <location>
        <begin position="67"/>
        <end position="88"/>
    </location>
</feature>
<dbReference type="STRING" id="1802660.A2735_03135"/>
<keyword evidence="1" id="KW-1133">Transmembrane helix</keyword>
<evidence type="ECO:0000256" key="1">
    <source>
        <dbReference type="SAM" id="Phobius"/>
    </source>
</evidence>
<organism evidence="2 3">
    <name type="scientific">Candidatus Yanofskybacteria bacterium RIFCSPHIGHO2_01_FULL_41_21</name>
    <dbReference type="NCBI Taxonomy" id="1802660"/>
    <lineage>
        <taxon>Bacteria</taxon>
        <taxon>Candidatus Yanofskyibacteriota</taxon>
    </lineage>
</organism>
<dbReference type="EMBL" id="MGJA01000013">
    <property type="protein sequence ID" value="OGM97337.1"/>
    <property type="molecule type" value="Genomic_DNA"/>
</dbReference>
<proteinExistence type="predicted"/>
<dbReference type="Proteomes" id="UP000178520">
    <property type="component" value="Unassembled WGS sequence"/>
</dbReference>
<comment type="caution">
    <text evidence="2">The sequence shown here is derived from an EMBL/GenBank/DDBJ whole genome shotgun (WGS) entry which is preliminary data.</text>
</comment>